<organism evidence="8 9">
    <name type="scientific">Halothermothrix orenii (strain H 168 / OCM 544 / DSM 9562)</name>
    <dbReference type="NCBI Taxonomy" id="373903"/>
    <lineage>
        <taxon>Bacteria</taxon>
        <taxon>Bacillati</taxon>
        <taxon>Bacillota</taxon>
        <taxon>Clostridia</taxon>
        <taxon>Halanaerobiales</taxon>
        <taxon>Halothermotrichaceae</taxon>
        <taxon>Halothermothrix</taxon>
    </lineage>
</organism>
<dbReference type="Gene3D" id="1.10.10.1590">
    <property type="entry name" value="NADH-quinone oxidoreductase subunit E"/>
    <property type="match status" value="1"/>
</dbReference>
<comment type="cofactor">
    <cofactor evidence="7">
        <name>[2Fe-2S] cluster</name>
        <dbReference type="ChEBI" id="CHEBI:190135"/>
    </cofactor>
    <text evidence="7">Binds 1 [2Fe-2S] cluster.</text>
</comment>
<dbReference type="FunFam" id="1.10.10.1590:FF:000001">
    <property type="entry name" value="NADH-quinone oxidoreductase subunit E"/>
    <property type="match status" value="1"/>
</dbReference>
<evidence type="ECO:0000256" key="1">
    <source>
        <dbReference type="ARBA" id="ARBA00010643"/>
    </source>
</evidence>
<keyword evidence="9" id="KW-1185">Reference proteome</keyword>
<evidence type="ECO:0000256" key="3">
    <source>
        <dbReference type="ARBA" id="ARBA00022723"/>
    </source>
</evidence>
<dbReference type="eggNOG" id="COG1905">
    <property type="taxonomic scope" value="Bacteria"/>
</dbReference>
<proteinExistence type="inferred from homology"/>
<dbReference type="InterPro" id="IPR041921">
    <property type="entry name" value="NuoE_N"/>
</dbReference>
<dbReference type="HOGENOM" id="CLU_054362_2_1_9"/>
<dbReference type="SUPFAM" id="SSF52833">
    <property type="entry name" value="Thioredoxin-like"/>
    <property type="match status" value="1"/>
</dbReference>
<dbReference type="AlphaFoldDB" id="B8D2G1"/>
<keyword evidence="2 7" id="KW-0001">2Fe-2S</keyword>
<dbReference type="PIRSF" id="PIRSF000216">
    <property type="entry name" value="NADH_DH_24kDa"/>
    <property type="match status" value="1"/>
</dbReference>
<dbReference type="GO" id="GO:0046872">
    <property type="term" value="F:metal ion binding"/>
    <property type="evidence" value="ECO:0007669"/>
    <property type="project" value="UniProtKB-KW"/>
</dbReference>
<feature type="binding site" evidence="7">
    <location>
        <position position="132"/>
    </location>
    <ligand>
        <name>[2Fe-2S] cluster</name>
        <dbReference type="ChEBI" id="CHEBI:190135"/>
    </ligand>
</feature>
<dbReference type="EMBL" id="CP001098">
    <property type="protein sequence ID" value="ACL69388.1"/>
    <property type="molecule type" value="Genomic_DNA"/>
</dbReference>
<comment type="cofactor">
    <cofactor evidence="6">
        <name>[2Fe-2S] cluster</name>
        <dbReference type="ChEBI" id="CHEBI:190135"/>
    </cofactor>
</comment>
<keyword evidence="5 7" id="KW-0411">Iron-sulfur</keyword>
<sequence length="162" mass="18143">MAVKEFENCKDRYLKKLDEIILKYKDKPGPLIPVLHEAQELYGYLPEEVQSYIAEGLGVPVSKVSGVVSFYSFFTTKPKGEHTINVCMGTACYVKGAEEILNRLKEELGIEEGETSEDGKFTMVGMRCLGACSLAPVVTIDDKVYGKVTPEKMMEIIESYRK</sequence>
<accession>B8D2G1</accession>
<keyword evidence="4 7" id="KW-0408">Iron</keyword>
<dbReference type="GO" id="GO:0051537">
    <property type="term" value="F:2 iron, 2 sulfur cluster binding"/>
    <property type="evidence" value="ECO:0007669"/>
    <property type="project" value="UniProtKB-KW"/>
</dbReference>
<evidence type="ECO:0000313" key="8">
    <source>
        <dbReference type="EMBL" id="ACL69388.1"/>
    </source>
</evidence>
<dbReference type="InterPro" id="IPR002023">
    <property type="entry name" value="NuoE-like"/>
</dbReference>
<dbReference type="STRING" id="373903.Hore_06310"/>
<dbReference type="PROSITE" id="PS01099">
    <property type="entry name" value="COMPLEX1_24K"/>
    <property type="match status" value="1"/>
</dbReference>
<dbReference type="InterPro" id="IPR028431">
    <property type="entry name" value="NADP_DH_HndA-like"/>
</dbReference>
<dbReference type="CDD" id="cd03064">
    <property type="entry name" value="TRX_Fd_NuoE"/>
    <property type="match status" value="1"/>
</dbReference>
<dbReference type="FunFam" id="3.40.30.10:FF:000015">
    <property type="entry name" value="NADH-quinone oxidoreductase subunit E"/>
    <property type="match status" value="1"/>
</dbReference>
<gene>
    <name evidence="8" type="ordered locus">Hore_06310</name>
</gene>
<evidence type="ECO:0000256" key="2">
    <source>
        <dbReference type="ARBA" id="ARBA00022714"/>
    </source>
</evidence>
<evidence type="ECO:0000256" key="5">
    <source>
        <dbReference type="ARBA" id="ARBA00023014"/>
    </source>
</evidence>
<dbReference type="Pfam" id="PF01257">
    <property type="entry name" value="2Fe-2S_thioredx"/>
    <property type="match status" value="1"/>
</dbReference>
<protein>
    <submittedName>
        <fullName evidence="8">NADH dehydrogenase (Ubiquinone) 24 kDa subunit</fullName>
        <ecNumber evidence="8">1.6.5.3</ecNumber>
    </submittedName>
</protein>
<evidence type="ECO:0000256" key="4">
    <source>
        <dbReference type="ARBA" id="ARBA00023004"/>
    </source>
</evidence>
<feature type="binding site" evidence="7">
    <location>
        <position position="92"/>
    </location>
    <ligand>
        <name>[2Fe-2S] cluster</name>
        <dbReference type="ChEBI" id="CHEBI:190135"/>
    </ligand>
</feature>
<evidence type="ECO:0000256" key="7">
    <source>
        <dbReference type="PIRSR" id="PIRSR000216-1"/>
    </source>
</evidence>
<dbReference type="PANTHER" id="PTHR43342">
    <property type="entry name" value="NADH-QUINONE OXIDOREDUCTASE, E SUBUNIT"/>
    <property type="match status" value="1"/>
</dbReference>
<dbReference type="Proteomes" id="UP000000719">
    <property type="component" value="Chromosome"/>
</dbReference>
<dbReference type="NCBIfam" id="NF005722">
    <property type="entry name" value="PRK07539.1-2"/>
    <property type="match status" value="1"/>
</dbReference>
<dbReference type="RefSeq" id="WP_012635576.1">
    <property type="nucleotide sequence ID" value="NC_011899.1"/>
</dbReference>
<evidence type="ECO:0000313" key="9">
    <source>
        <dbReference type="Proteomes" id="UP000000719"/>
    </source>
</evidence>
<dbReference type="KEGG" id="hor:Hore_06310"/>
<dbReference type="Gene3D" id="3.40.30.10">
    <property type="entry name" value="Glutaredoxin"/>
    <property type="match status" value="1"/>
</dbReference>
<feature type="binding site" evidence="7">
    <location>
        <position position="87"/>
    </location>
    <ligand>
        <name>[2Fe-2S] cluster</name>
        <dbReference type="ChEBI" id="CHEBI:190135"/>
    </ligand>
</feature>
<dbReference type="EC" id="1.6.5.3" evidence="8"/>
<dbReference type="OrthoDB" id="9807941at2"/>
<evidence type="ECO:0000256" key="6">
    <source>
        <dbReference type="ARBA" id="ARBA00034078"/>
    </source>
</evidence>
<keyword evidence="3 7" id="KW-0479">Metal-binding</keyword>
<dbReference type="InterPro" id="IPR042128">
    <property type="entry name" value="NuoE_dom"/>
</dbReference>
<comment type="similarity">
    <text evidence="1">Belongs to the complex I 24 kDa subunit family.</text>
</comment>
<dbReference type="InterPro" id="IPR036249">
    <property type="entry name" value="Thioredoxin-like_sf"/>
</dbReference>
<name>B8D2G1_HALOH</name>
<keyword evidence="8" id="KW-0560">Oxidoreductase</keyword>
<feature type="binding site" evidence="7">
    <location>
        <position position="128"/>
    </location>
    <ligand>
        <name>[2Fe-2S] cluster</name>
        <dbReference type="ChEBI" id="CHEBI:190135"/>
    </ligand>
</feature>
<dbReference type="PANTHER" id="PTHR43342:SF2">
    <property type="entry name" value="POTENTIAL NAD-REDUCING HYDROGENASE SUBUNIT"/>
    <property type="match status" value="1"/>
</dbReference>
<keyword evidence="8" id="KW-0830">Ubiquinone</keyword>
<reference evidence="8 9" key="1">
    <citation type="journal article" date="2009" name="PLoS ONE">
        <title>Genome analysis of the anaerobic thermohalophilic bacterium Halothermothrix orenii.</title>
        <authorList>
            <person name="Mavromatis K."/>
            <person name="Ivanova N."/>
            <person name="Anderson I."/>
            <person name="Lykidis A."/>
            <person name="Hooper S.D."/>
            <person name="Sun H."/>
            <person name="Kunin V."/>
            <person name="Lapidus A."/>
            <person name="Hugenholtz P."/>
            <person name="Patel B."/>
            <person name="Kyrpides N.C."/>
        </authorList>
    </citation>
    <scope>NUCLEOTIDE SEQUENCE [LARGE SCALE GENOMIC DNA]</scope>
    <source>
        <strain evidence="9">H 168 / OCM 544 / DSM 9562</strain>
    </source>
</reference>
<dbReference type="GO" id="GO:0016491">
    <property type="term" value="F:oxidoreductase activity"/>
    <property type="evidence" value="ECO:0007669"/>
    <property type="project" value="UniProtKB-KW"/>
</dbReference>